<reference evidence="2 3" key="1">
    <citation type="submission" date="2024-04" db="EMBL/GenBank/DDBJ databases">
        <title>Genome assembly C_amara_ONT_v2.</title>
        <authorList>
            <person name="Yant L."/>
            <person name="Moore C."/>
            <person name="Slenker M."/>
        </authorList>
    </citation>
    <scope>NUCLEOTIDE SEQUENCE [LARGE SCALE GENOMIC DNA]</scope>
    <source>
        <tissue evidence="2">Leaf</tissue>
    </source>
</reference>
<dbReference type="Proteomes" id="UP001558713">
    <property type="component" value="Unassembled WGS sequence"/>
</dbReference>
<keyword evidence="3" id="KW-1185">Reference proteome</keyword>
<organism evidence="2 3">
    <name type="scientific">Cardamine amara subsp. amara</name>
    <dbReference type="NCBI Taxonomy" id="228776"/>
    <lineage>
        <taxon>Eukaryota</taxon>
        <taxon>Viridiplantae</taxon>
        <taxon>Streptophyta</taxon>
        <taxon>Embryophyta</taxon>
        <taxon>Tracheophyta</taxon>
        <taxon>Spermatophyta</taxon>
        <taxon>Magnoliopsida</taxon>
        <taxon>eudicotyledons</taxon>
        <taxon>Gunneridae</taxon>
        <taxon>Pentapetalae</taxon>
        <taxon>rosids</taxon>
        <taxon>malvids</taxon>
        <taxon>Brassicales</taxon>
        <taxon>Brassicaceae</taxon>
        <taxon>Cardamineae</taxon>
        <taxon>Cardamine</taxon>
    </lineage>
</organism>
<dbReference type="AlphaFoldDB" id="A0ABD0ZCH0"/>
<feature type="compositionally biased region" description="Polar residues" evidence="1">
    <location>
        <begin position="82"/>
        <end position="100"/>
    </location>
</feature>
<sequence>MAMVDLTMKVDMLLKAQRRPVNVIEDHKYDDGVDGTEEINFVGGHENFQNRGFNQSYRNHPNLFYCSNNVESLGDQVYPPRNAQTKPFVQAQSQSENQCYQKGVGYGNTGLNQHRPHPQTPPNLHVSLRPAQP</sequence>
<proteinExistence type="predicted"/>
<evidence type="ECO:0000313" key="2">
    <source>
        <dbReference type="EMBL" id="KAL1191721.1"/>
    </source>
</evidence>
<name>A0ABD0ZCH0_CARAN</name>
<protein>
    <submittedName>
        <fullName evidence="2">Uncharacterized protein</fullName>
    </submittedName>
</protein>
<accession>A0ABD0ZCH0</accession>
<gene>
    <name evidence="2" type="ORF">V5N11_013443</name>
</gene>
<evidence type="ECO:0000256" key="1">
    <source>
        <dbReference type="SAM" id="MobiDB-lite"/>
    </source>
</evidence>
<dbReference type="EMBL" id="JBANAX010000844">
    <property type="protein sequence ID" value="KAL1191721.1"/>
    <property type="molecule type" value="Genomic_DNA"/>
</dbReference>
<comment type="caution">
    <text evidence="2">The sequence shown here is derived from an EMBL/GenBank/DDBJ whole genome shotgun (WGS) entry which is preliminary data.</text>
</comment>
<feature type="region of interest" description="Disordered" evidence="1">
    <location>
        <begin position="81"/>
        <end position="133"/>
    </location>
</feature>
<evidence type="ECO:0000313" key="3">
    <source>
        <dbReference type="Proteomes" id="UP001558713"/>
    </source>
</evidence>